<keyword evidence="3" id="KW-1185">Reference proteome</keyword>
<reference evidence="2 3" key="1">
    <citation type="journal article" date="2017" name="Nat. Ecol. Evol.">
        <title>Scallop genome provides insights into evolution of bilaterian karyotype and development.</title>
        <authorList>
            <person name="Wang S."/>
            <person name="Zhang J."/>
            <person name="Jiao W."/>
            <person name="Li J."/>
            <person name="Xun X."/>
            <person name="Sun Y."/>
            <person name="Guo X."/>
            <person name="Huan P."/>
            <person name="Dong B."/>
            <person name="Zhang L."/>
            <person name="Hu X."/>
            <person name="Sun X."/>
            <person name="Wang J."/>
            <person name="Zhao C."/>
            <person name="Wang Y."/>
            <person name="Wang D."/>
            <person name="Huang X."/>
            <person name="Wang R."/>
            <person name="Lv J."/>
            <person name="Li Y."/>
            <person name="Zhang Z."/>
            <person name="Liu B."/>
            <person name="Lu W."/>
            <person name="Hui Y."/>
            <person name="Liang J."/>
            <person name="Zhou Z."/>
            <person name="Hou R."/>
            <person name="Li X."/>
            <person name="Liu Y."/>
            <person name="Li H."/>
            <person name="Ning X."/>
            <person name="Lin Y."/>
            <person name="Zhao L."/>
            <person name="Xing Q."/>
            <person name="Dou J."/>
            <person name="Li Y."/>
            <person name="Mao J."/>
            <person name="Guo H."/>
            <person name="Dou H."/>
            <person name="Li T."/>
            <person name="Mu C."/>
            <person name="Jiang W."/>
            <person name="Fu Q."/>
            <person name="Fu X."/>
            <person name="Miao Y."/>
            <person name="Liu J."/>
            <person name="Yu Q."/>
            <person name="Li R."/>
            <person name="Liao H."/>
            <person name="Li X."/>
            <person name="Kong Y."/>
            <person name="Jiang Z."/>
            <person name="Chourrout D."/>
            <person name="Li R."/>
            <person name="Bao Z."/>
        </authorList>
    </citation>
    <scope>NUCLEOTIDE SEQUENCE [LARGE SCALE GENOMIC DNA]</scope>
    <source>
        <strain evidence="2 3">PY_sf001</strain>
    </source>
</reference>
<dbReference type="EMBL" id="NEDP02005531">
    <property type="protein sequence ID" value="OWF39296.1"/>
    <property type="molecule type" value="Genomic_DNA"/>
</dbReference>
<evidence type="ECO:0000256" key="1">
    <source>
        <dbReference type="SAM" id="MobiDB-lite"/>
    </source>
</evidence>
<evidence type="ECO:0000313" key="2">
    <source>
        <dbReference type="EMBL" id="OWF39296.1"/>
    </source>
</evidence>
<organism evidence="2 3">
    <name type="scientific">Mizuhopecten yessoensis</name>
    <name type="common">Japanese scallop</name>
    <name type="synonym">Patinopecten yessoensis</name>
    <dbReference type="NCBI Taxonomy" id="6573"/>
    <lineage>
        <taxon>Eukaryota</taxon>
        <taxon>Metazoa</taxon>
        <taxon>Spiralia</taxon>
        <taxon>Lophotrochozoa</taxon>
        <taxon>Mollusca</taxon>
        <taxon>Bivalvia</taxon>
        <taxon>Autobranchia</taxon>
        <taxon>Pteriomorphia</taxon>
        <taxon>Pectinida</taxon>
        <taxon>Pectinoidea</taxon>
        <taxon>Pectinidae</taxon>
        <taxon>Mizuhopecten</taxon>
    </lineage>
</organism>
<feature type="region of interest" description="Disordered" evidence="1">
    <location>
        <begin position="170"/>
        <end position="191"/>
    </location>
</feature>
<accession>A0A210PS71</accession>
<evidence type="ECO:0000313" key="3">
    <source>
        <dbReference type="Proteomes" id="UP000242188"/>
    </source>
</evidence>
<dbReference type="Proteomes" id="UP000242188">
    <property type="component" value="Unassembled WGS sequence"/>
</dbReference>
<protein>
    <submittedName>
        <fullName evidence="2">Uncharacterized protein</fullName>
    </submittedName>
</protein>
<comment type="caution">
    <text evidence="2">The sequence shown here is derived from an EMBL/GenBank/DDBJ whole genome shotgun (WGS) entry which is preliminary data.</text>
</comment>
<dbReference type="AlphaFoldDB" id="A0A210PS71"/>
<proteinExistence type="predicted"/>
<name>A0A210PS71_MIZYE</name>
<sequence>MKRFFHYSPFILKNKNTKSNKAKLKSIQRKQEKGVYRPFNSFGFFINPFTPLNTESVEKDQDFSESVPELTTEEQFNLQKEEIPSFENDVLDWPNEQPRIVPNLFEIESVETIRPKLRTSNTGMSDVANEEKADFSDNDQYHENHFGIAASKATLDAEDNVFGFGDRHHSPSRINIIPPGDDSGNSFSDQMQRGVSIPTKETAKNLDLPQIVLEPIHQRASVPGDFGQALPDRLGFADSDGNLDQSTFEGFSDEPFGQFSTDFNDGFENSQAGVSDHGTFRDIIQDNSDFSNGGHFQSGIPDETEFPNYGEFLDQSKITDKDLLSPTGSIEGSFAPYENIDNFYDEQFGGGFENLGHLDSSDIAGGEFFNDGNDFEGFFDTDQSGCEGIRTRSCNVDAECSCLGLYFCVEGTCGMRAALPIEGHGK</sequence>
<gene>
    <name evidence="2" type="ORF">KP79_PYT11757</name>
</gene>